<evidence type="ECO:0000256" key="8">
    <source>
        <dbReference type="ARBA" id="ARBA00022989"/>
    </source>
</evidence>
<evidence type="ECO:0000256" key="2">
    <source>
        <dbReference type="ARBA" id="ARBA00007066"/>
    </source>
</evidence>
<evidence type="ECO:0000259" key="12">
    <source>
        <dbReference type="Pfam" id="PF10502"/>
    </source>
</evidence>
<evidence type="ECO:0000256" key="1">
    <source>
        <dbReference type="ARBA" id="ARBA00004434"/>
    </source>
</evidence>
<dbReference type="PANTHER" id="PTHR46041">
    <property type="entry name" value="MITOCHONDRIAL INNER MEMBRANE PROTEASE SUBUNIT 2"/>
    <property type="match status" value="1"/>
</dbReference>
<dbReference type="GO" id="GO:0006627">
    <property type="term" value="P:protein processing involved in protein targeting to mitochondrion"/>
    <property type="evidence" value="ECO:0007669"/>
    <property type="project" value="InterPro"/>
</dbReference>
<dbReference type="GO" id="GO:0042720">
    <property type="term" value="C:mitochondrial inner membrane peptidase complex"/>
    <property type="evidence" value="ECO:0007669"/>
    <property type="project" value="InterPro"/>
</dbReference>
<dbReference type="PRINTS" id="PR00727">
    <property type="entry name" value="LEADERPTASE"/>
</dbReference>
<feature type="domain" description="Peptidase S26" evidence="12">
    <location>
        <begin position="20"/>
        <end position="106"/>
    </location>
</feature>
<gene>
    <name evidence="13" type="ORF">PVAP13_3KG380700</name>
</gene>
<dbReference type="EMBL" id="CM029041">
    <property type="protein sequence ID" value="KAG2628555.1"/>
    <property type="molecule type" value="Genomic_DNA"/>
</dbReference>
<feature type="active site" evidence="11">
    <location>
        <position position="98"/>
    </location>
</feature>
<keyword evidence="7" id="KW-0378">Hydrolase</keyword>
<feature type="domain" description="Peptidase S26" evidence="12">
    <location>
        <begin position="117"/>
        <end position="157"/>
    </location>
</feature>
<accession>A0A8T0V2R9</accession>
<feature type="active site" evidence="11">
    <location>
        <position position="49"/>
    </location>
</feature>
<keyword evidence="8" id="KW-1133">Transmembrane helix</keyword>
<keyword evidence="10" id="KW-0472">Membrane</keyword>
<keyword evidence="9" id="KW-0496">Mitochondrion</keyword>
<dbReference type="SUPFAM" id="SSF51306">
    <property type="entry name" value="LexA/Signal peptidase"/>
    <property type="match status" value="1"/>
</dbReference>
<evidence type="ECO:0000256" key="6">
    <source>
        <dbReference type="ARBA" id="ARBA00022792"/>
    </source>
</evidence>
<sequence>MMVRWRIVGYLYMGTYNLLRSIAQTAMAAVIGVTISDRFVRFASVIGISMHPTFTATSSVWRGDVILAERWCLEQYNFSHGDVVLFRCPSNHKELFVKRLIALPGEWLWLPGSLKITKIPEGHYWVEGDNASCSWDSRAFGPIPLGLVQGRVTHIIWPPSKIGQVERKMPEGRMHKVVKPFGLPFIIR</sequence>
<keyword evidence="4" id="KW-0645">Protease</keyword>
<dbReference type="CDD" id="cd06530">
    <property type="entry name" value="S26_SPase_I"/>
    <property type="match status" value="1"/>
</dbReference>
<dbReference type="Gene3D" id="2.10.109.10">
    <property type="entry name" value="Umud Fragment, subunit A"/>
    <property type="match status" value="1"/>
</dbReference>
<proteinExistence type="inferred from homology"/>
<dbReference type="GO" id="GO:0006465">
    <property type="term" value="P:signal peptide processing"/>
    <property type="evidence" value="ECO:0007669"/>
    <property type="project" value="InterPro"/>
</dbReference>
<dbReference type="InterPro" id="IPR019533">
    <property type="entry name" value="Peptidase_S26"/>
</dbReference>
<dbReference type="FunFam" id="2.10.109.10:FF:000005">
    <property type="entry name" value="Mitochondrial inner membrane protease subunit"/>
    <property type="match status" value="1"/>
</dbReference>
<evidence type="ECO:0000256" key="4">
    <source>
        <dbReference type="ARBA" id="ARBA00022670"/>
    </source>
</evidence>
<dbReference type="AlphaFoldDB" id="A0A8T0V2R9"/>
<dbReference type="InterPro" id="IPR036286">
    <property type="entry name" value="LexA/Signal_pep-like_sf"/>
</dbReference>
<keyword evidence="14" id="KW-1185">Reference proteome</keyword>
<dbReference type="Pfam" id="PF10502">
    <property type="entry name" value="Peptidase_S26"/>
    <property type="match status" value="2"/>
</dbReference>
<evidence type="ECO:0000256" key="5">
    <source>
        <dbReference type="ARBA" id="ARBA00022692"/>
    </source>
</evidence>
<evidence type="ECO:0000256" key="7">
    <source>
        <dbReference type="ARBA" id="ARBA00022801"/>
    </source>
</evidence>
<dbReference type="InterPro" id="IPR000223">
    <property type="entry name" value="Pept_S26A_signal_pept_1"/>
</dbReference>
<dbReference type="Proteomes" id="UP000823388">
    <property type="component" value="Chromosome 3K"/>
</dbReference>
<dbReference type="InterPro" id="IPR037730">
    <property type="entry name" value="IMP2"/>
</dbReference>
<reference evidence="13" key="1">
    <citation type="submission" date="2020-05" db="EMBL/GenBank/DDBJ databases">
        <title>WGS assembly of Panicum virgatum.</title>
        <authorList>
            <person name="Lovell J.T."/>
            <person name="Jenkins J."/>
            <person name="Shu S."/>
            <person name="Juenger T.E."/>
            <person name="Schmutz J."/>
        </authorList>
    </citation>
    <scope>NUCLEOTIDE SEQUENCE</scope>
    <source>
        <strain evidence="13">AP13</strain>
    </source>
</reference>
<comment type="similarity">
    <text evidence="2">Belongs to the peptidase S26 family. IMP2 subfamily.</text>
</comment>
<keyword evidence="6" id="KW-0999">Mitochondrion inner membrane</keyword>
<protein>
    <recommendedName>
        <fullName evidence="3">Mitochondrial inner membrane protease subunit 2</fullName>
    </recommendedName>
</protein>
<evidence type="ECO:0000256" key="10">
    <source>
        <dbReference type="ARBA" id="ARBA00023136"/>
    </source>
</evidence>
<evidence type="ECO:0000256" key="3">
    <source>
        <dbReference type="ARBA" id="ARBA00013650"/>
    </source>
</evidence>
<comment type="subcellular location">
    <subcellularLocation>
        <location evidence="1">Mitochondrion inner membrane</location>
        <topology evidence="1">Single-pass membrane protein</topology>
    </subcellularLocation>
</comment>
<evidence type="ECO:0000256" key="11">
    <source>
        <dbReference type="PIRSR" id="PIRSR600223-1"/>
    </source>
</evidence>
<comment type="caution">
    <text evidence="13">The sequence shown here is derived from an EMBL/GenBank/DDBJ whole genome shotgun (WGS) entry which is preliminary data.</text>
</comment>
<keyword evidence="5" id="KW-0812">Transmembrane</keyword>
<dbReference type="InterPro" id="IPR019758">
    <property type="entry name" value="Pept_S26A_signal_pept_1_CS"/>
</dbReference>
<organism evidence="13 14">
    <name type="scientific">Panicum virgatum</name>
    <name type="common">Blackwell switchgrass</name>
    <dbReference type="NCBI Taxonomy" id="38727"/>
    <lineage>
        <taxon>Eukaryota</taxon>
        <taxon>Viridiplantae</taxon>
        <taxon>Streptophyta</taxon>
        <taxon>Embryophyta</taxon>
        <taxon>Tracheophyta</taxon>
        <taxon>Spermatophyta</taxon>
        <taxon>Magnoliopsida</taxon>
        <taxon>Liliopsida</taxon>
        <taxon>Poales</taxon>
        <taxon>Poaceae</taxon>
        <taxon>PACMAD clade</taxon>
        <taxon>Panicoideae</taxon>
        <taxon>Panicodae</taxon>
        <taxon>Paniceae</taxon>
        <taxon>Panicinae</taxon>
        <taxon>Panicum</taxon>
        <taxon>Panicum sect. Hiantes</taxon>
    </lineage>
</organism>
<dbReference type="PROSITE" id="PS00761">
    <property type="entry name" value="SPASE_I_3"/>
    <property type="match status" value="1"/>
</dbReference>
<evidence type="ECO:0000313" key="13">
    <source>
        <dbReference type="EMBL" id="KAG2628555.1"/>
    </source>
</evidence>
<evidence type="ECO:0000313" key="14">
    <source>
        <dbReference type="Proteomes" id="UP000823388"/>
    </source>
</evidence>
<dbReference type="GO" id="GO:0004252">
    <property type="term" value="F:serine-type endopeptidase activity"/>
    <property type="evidence" value="ECO:0007669"/>
    <property type="project" value="InterPro"/>
</dbReference>
<evidence type="ECO:0000256" key="9">
    <source>
        <dbReference type="ARBA" id="ARBA00023128"/>
    </source>
</evidence>
<name>A0A8T0V2R9_PANVG</name>
<dbReference type="PANTHER" id="PTHR46041:SF2">
    <property type="entry name" value="MITOCHONDRIAL INNER MEMBRANE PROTEASE SUBUNIT 2"/>
    <property type="match status" value="1"/>
</dbReference>